<sequence>MAAGRRSSMTLAAFAAPCLPLAAFGLPLVITLPHYYSETLGLSLSAVAAAFFFVRIIDIGFDPLFGMVLDRTRWSFGRFKGWMAISAPMLVAAIYMLFFAKQGVGPVYLWFWLIVVYFGYSIAVLSHTSWAAKLSTDYHQRSRIYAWWQSGNVIGMIMILTLPVVLNRLGVGGNETEILHGQGWFIVILLPIMMGLALWRVPEDKPTGAATDHNASLGDYFALLKRPSVIRILAADLLSNVGPGIAGILFFFYFTRVKDFTFLEASSLLLFYFLAAIFGAAIWTRLARRIGKSKTLIAACVTYAIVQFAVVTLPSGNFWLAVPFLLLAGIPFSAGPLLLRSMMADYADEERLATGKDRTGLLYAILTGTVKVGTATASVSLFVLDALGFDAKVAANSTEISMQGLQALYALAPGIIGLLAAATLIGYPLTEEKHAEILRKLEERDGTPQPPVPEDVAVAQPVSTQVIP</sequence>
<dbReference type="EMBL" id="CP024201">
    <property type="protein sequence ID" value="ATQ42979.1"/>
    <property type="molecule type" value="Genomic_DNA"/>
</dbReference>
<comment type="similarity">
    <text evidence="1">Belongs to the sodium:galactoside symporter (TC 2.A.2) family.</text>
</comment>
<protein>
    <submittedName>
        <fullName evidence="4">MFS transporter</fullName>
    </submittedName>
</protein>
<feature type="transmembrane region" description="Helical" evidence="3">
    <location>
        <begin position="407"/>
        <end position="430"/>
    </location>
</feature>
<feature type="transmembrane region" description="Helical" evidence="3">
    <location>
        <begin position="178"/>
        <end position="199"/>
    </location>
</feature>
<dbReference type="Pfam" id="PF13347">
    <property type="entry name" value="MFS_2"/>
    <property type="match status" value="1"/>
</dbReference>
<feature type="region of interest" description="Disordered" evidence="2">
    <location>
        <begin position="443"/>
        <end position="468"/>
    </location>
</feature>
<feature type="transmembrane region" description="Helical" evidence="3">
    <location>
        <begin position="295"/>
        <end position="313"/>
    </location>
</feature>
<evidence type="ECO:0000256" key="3">
    <source>
        <dbReference type="SAM" id="Phobius"/>
    </source>
</evidence>
<feature type="transmembrane region" description="Helical" evidence="3">
    <location>
        <begin position="107"/>
        <end position="132"/>
    </location>
</feature>
<dbReference type="InterPro" id="IPR039672">
    <property type="entry name" value="MFS_2"/>
</dbReference>
<evidence type="ECO:0000256" key="2">
    <source>
        <dbReference type="SAM" id="MobiDB-lite"/>
    </source>
</evidence>
<gene>
    <name evidence="4" type="ORF">CSW64_11445</name>
</gene>
<feature type="transmembrane region" description="Helical" evidence="3">
    <location>
        <begin position="319"/>
        <end position="339"/>
    </location>
</feature>
<evidence type="ECO:0000256" key="1">
    <source>
        <dbReference type="ARBA" id="ARBA00009617"/>
    </source>
</evidence>
<feature type="transmembrane region" description="Helical" evidence="3">
    <location>
        <begin position="233"/>
        <end position="254"/>
    </location>
</feature>
<dbReference type="PANTHER" id="PTHR11328">
    <property type="entry name" value="MAJOR FACILITATOR SUPERFAMILY DOMAIN-CONTAINING PROTEIN"/>
    <property type="match status" value="1"/>
</dbReference>
<accession>A0A2D2AY82</accession>
<evidence type="ECO:0000313" key="4">
    <source>
        <dbReference type="EMBL" id="ATQ42979.1"/>
    </source>
</evidence>
<proteinExistence type="inferred from homology"/>
<dbReference type="OrthoDB" id="9764596at2"/>
<evidence type="ECO:0000313" key="5">
    <source>
        <dbReference type="Proteomes" id="UP000228945"/>
    </source>
</evidence>
<feature type="transmembrane region" description="Helical" evidence="3">
    <location>
        <begin position="82"/>
        <end position="101"/>
    </location>
</feature>
<dbReference type="PANTHER" id="PTHR11328:SF24">
    <property type="entry name" value="MAJOR FACILITATOR SUPERFAMILY (MFS) PROFILE DOMAIN-CONTAINING PROTEIN"/>
    <property type="match status" value="1"/>
</dbReference>
<keyword evidence="3" id="KW-1133">Transmembrane helix</keyword>
<dbReference type="GO" id="GO:0008643">
    <property type="term" value="P:carbohydrate transport"/>
    <property type="evidence" value="ECO:0007669"/>
    <property type="project" value="InterPro"/>
</dbReference>
<feature type="transmembrane region" description="Helical" evidence="3">
    <location>
        <begin position="144"/>
        <end position="166"/>
    </location>
</feature>
<dbReference type="AlphaFoldDB" id="A0A2D2AY82"/>
<reference evidence="4 5" key="1">
    <citation type="submission" date="2017-10" db="EMBL/GenBank/DDBJ databases">
        <title>Genome sequence of Caulobacter mirabilis FWC38.</title>
        <authorList>
            <person name="Fiebig A."/>
            <person name="Crosson S."/>
        </authorList>
    </citation>
    <scope>NUCLEOTIDE SEQUENCE [LARGE SCALE GENOMIC DNA]</scope>
    <source>
        <strain evidence="4 5">FWC 38</strain>
    </source>
</reference>
<dbReference type="GO" id="GO:0015293">
    <property type="term" value="F:symporter activity"/>
    <property type="evidence" value="ECO:0007669"/>
    <property type="project" value="InterPro"/>
</dbReference>
<feature type="transmembrane region" description="Helical" evidence="3">
    <location>
        <begin position="260"/>
        <end position="283"/>
    </location>
</feature>
<feature type="transmembrane region" description="Helical" evidence="3">
    <location>
        <begin position="41"/>
        <end position="61"/>
    </location>
</feature>
<feature type="transmembrane region" description="Helical" evidence="3">
    <location>
        <begin position="360"/>
        <end position="387"/>
    </location>
</feature>
<dbReference type="GO" id="GO:0005886">
    <property type="term" value="C:plasma membrane"/>
    <property type="evidence" value="ECO:0007669"/>
    <property type="project" value="TreeGrafter"/>
</dbReference>
<organism evidence="4 5">
    <name type="scientific">Caulobacter mirabilis</name>
    <dbReference type="NCBI Taxonomy" id="69666"/>
    <lineage>
        <taxon>Bacteria</taxon>
        <taxon>Pseudomonadati</taxon>
        <taxon>Pseudomonadota</taxon>
        <taxon>Alphaproteobacteria</taxon>
        <taxon>Caulobacterales</taxon>
        <taxon>Caulobacteraceae</taxon>
        <taxon>Caulobacter</taxon>
    </lineage>
</organism>
<keyword evidence="3" id="KW-0812">Transmembrane</keyword>
<dbReference type="InterPro" id="IPR036259">
    <property type="entry name" value="MFS_trans_sf"/>
</dbReference>
<dbReference type="Gene3D" id="1.20.1250.20">
    <property type="entry name" value="MFS general substrate transporter like domains"/>
    <property type="match status" value="2"/>
</dbReference>
<dbReference type="KEGG" id="cmb:CSW64_11445"/>
<dbReference type="SUPFAM" id="SSF103473">
    <property type="entry name" value="MFS general substrate transporter"/>
    <property type="match status" value="1"/>
</dbReference>
<keyword evidence="5" id="KW-1185">Reference proteome</keyword>
<keyword evidence="3" id="KW-0472">Membrane</keyword>
<name>A0A2D2AY82_9CAUL</name>
<dbReference type="Proteomes" id="UP000228945">
    <property type="component" value="Chromosome"/>
</dbReference>